<keyword evidence="7" id="KW-0460">Magnesium</keyword>
<keyword evidence="5 7" id="KW-0378">Hydrolase</keyword>
<dbReference type="Proteomes" id="UP000600363">
    <property type="component" value="Unassembled WGS sequence"/>
</dbReference>
<name>A0A832RXM6_9EURY</name>
<keyword evidence="4 7" id="KW-0028">Amino-acid biosynthesis</keyword>
<dbReference type="GO" id="GO:0004635">
    <property type="term" value="F:phosphoribosyl-AMP cyclohydrolase activity"/>
    <property type="evidence" value="ECO:0007669"/>
    <property type="project" value="UniProtKB-UniRule"/>
</dbReference>
<comment type="cofactor">
    <cofactor evidence="7">
        <name>Zn(2+)</name>
        <dbReference type="ChEBI" id="CHEBI:29105"/>
    </cofactor>
    <text evidence="7">Binds 1 zinc ion per subunit.</text>
</comment>
<keyword evidence="7" id="KW-0862">Zinc</keyword>
<dbReference type="PANTHER" id="PTHR42945">
    <property type="entry name" value="HISTIDINE BIOSYNTHESIS BIFUNCTIONAL PROTEIN"/>
    <property type="match status" value="1"/>
</dbReference>
<sequence length="124" mass="14095">MEDEKWVELRFDDHGLIPVVAHDVESGQVLMLAWANREALEKTLSTGYAHYFSRSRGKLWKKGESSGMLQRVHRVLVDCDGDAIVYEVSQTGGACHVGYRSCFFRTLDGNVVGVRVFEPEEVYR</sequence>
<reference evidence="9" key="1">
    <citation type="journal article" date="2020" name="bioRxiv">
        <title>A rank-normalized archaeal taxonomy based on genome phylogeny resolves widespread incomplete and uneven classifications.</title>
        <authorList>
            <person name="Rinke C."/>
            <person name="Chuvochina M."/>
            <person name="Mussig A.J."/>
            <person name="Chaumeil P.-A."/>
            <person name="Waite D.W."/>
            <person name="Whitman W.B."/>
            <person name="Parks D.H."/>
            <person name="Hugenholtz P."/>
        </authorList>
    </citation>
    <scope>NUCLEOTIDE SEQUENCE</scope>
    <source>
        <strain evidence="9">UBA12518</strain>
    </source>
</reference>
<feature type="domain" description="Phosphoribosyl-AMP cyclohydrolase" evidence="8">
    <location>
        <begin position="31"/>
        <end position="104"/>
    </location>
</feature>
<evidence type="ECO:0000313" key="10">
    <source>
        <dbReference type="Proteomes" id="UP000600363"/>
    </source>
</evidence>
<dbReference type="GO" id="GO:0000287">
    <property type="term" value="F:magnesium ion binding"/>
    <property type="evidence" value="ECO:0007669"/>
    <property type="project" value="UniProtKB-UniRule"/>
</dbReference>
<dbReference type="GO" id="GO:0008270">
    <property type="term" value="F:zinc ion binding"/>
    <property type="evidence" value="ECO:0007669"/>
    <property type="project" value="UniProtKB-UniRule"/>
</dbReference>
<dbReference type="GO" id="GO:0004636">
    <property type="term" value="F:phosphoribosyl-ATP diphosphatase activity"/>
    <property type="evidence" value="ECO:0007669"/>
    <property type="project" value="UniProtKB-ARBA"/>
</dbReference>
<evidence type="ECO:0000256" key="4">
    <source>
        <dbReference type="ARBA" id="ARBA00022605"/>
    </source>
</evidence>
<dbReference type="HAMAP" id="MF_01021">
    <property type="entry name" value="HisI"/>
    <property type="match status" value="1"/>
</dbReference>
<keyword evidence="3 7" id="KW-0963">Cytoplasm</keyword>
<dbReference type="NCBIfam" id="NF000768">
    <property type="entry name" value="PRK00051.1"/>
    <property type="match status" value="1"/>
</dbReference>
<comment type="caution">
    <text evidence="9">The sequence shown here is derived from an EMBL/GenBank/DDBJ whole genome shotgun (WGS) entry which is preliminary data.</text>
</comment>
<comment type="function">
    <text evidence="7">Catalyzes the hydrolysis of the adenine ring of phosphoribosyl-AMP.</text>
</comment>
<feature type="binding site" evidence="7">
    <location>
        <position position="82"/>
    </location>
    <ligand>
        <name>Mg(2+)</name>
        <dbReference type="ChEBI" id="CHEBI:18420"/>
    </ligand>
</feature>
<comment type="pathway">
    <text evidence="2 7">Amino-acid biosynthesis; L-histidine biosynthesis; L-histidine from 5-phospho-alpha-D-ribose 1-diphosphate: step 3/9.</text>
</comment>
<evidence type="ECO:0000256" key="1">
    <source>
        <dbReference type="ARBA" id="ARBA00000024"/>
    </source>
</evidence>
<feature type="binding site" evidence="7">
    <location>
        <position position="80"/>
    </location>
    <ligand>
        <name>Mg(2+)</name>
        <dbReference type="ChEBI" id="CHEBI:18420"/>
    </ligand>
</feature>
<dbReference type="EC" id="3.5.4.19" evidence="7"/>
<evidence type="ECO:0000259" key="8">
    <source>
        <dbReference type="Pfam" id="PF01502"/>
    </source>
</evidence>
<evidence type="ECO:0000256" key="2">
    <source>
        <dbReference type="ARBA" id="ARBA00005169"/>
    </source>
</evidence>
<dbReference type="UniPathway" id="UPA00031">
    <property type="reaction ID" value="UER00008"/>
</dbReference>
<feature type="binding site" evidence="7">
    <location>
        <position position="78"/>
    </location>
    <ligand>
        <name>Mg(2+)</name>
        <dbReference type="ChEBI" id="CHEBI:18420"/>
    </ligand>
</feature>
<dbReference type="GO" id="GO:0005737">
    <property type="term" value="C:cytoplasm"/>
    <property type="evidence" value="ECO:0007669"/>
    <property type="project" value="UniProtKB-SubCell"/>
</dbReference>
<dbReference type="FunFam" id="3.10.20.810:FF:000001">
    <property type="entry name" value="Histidine biosynthesis bifunctional protein HisIE"/>
    <property type="match status" value="1"/>
</dbReference>
<keyword evidence="7" id="KW-0479">Metal-binding</keyword>
<feature type="binding site" evidence="7">
    <location>
        <position position="95"/>
    </location>
    <ligand>
        <name>Zn(2+)</name>
        <dbReference type="ChEBI" id="CHEBI:29105"/>
        <note>ligand shared between dimeric partners</note>
    </ligand>
</feature>
<evidence type="ECO:0000256" key="7">
    <source>
        <dbReference type="HAMAP-Rule" id="MF_01021"/>
    </source>
</evidence>
<evidence type="ECO:0000256" key="6">
    <source>
        <dbReference type="ARBA" id="ARBA00023102"/>
    </source>
</evidence>
<feature type="binding site" evidence="7">
    <location>
        <position position="102"/>
    </location>
    <ligand>
        <name>Zn(2+)</name>
        <dbReference type="ChEBI" id="CHEBI:29105"/>
        <note>ligand shared between dimeric partners</note>
    </ligand>
</feature>
<dbReference type="Gene3D" id="3.10.20.810">
    <property type="entry name" value="Phosphoribosyl-AMP cyclohydrolase"/>
    <property type="match status" value="1"/>
</dbReference>
<evidence type="ECO:0000256" key="3">
    <source>
        <dbReference type="ARBA" id="ARBA00022490"/>
    </source>
</evidence>
<dbReference type="RefSeq" id="WP_052353170.1">
    <property type="nucleotide sequence ID" value="NZ_DUIH01000013.1"/>
</dbReference>
<dbReference type="EMBL" id="DUIH01000013">
    <property type="protein sequence ID" value="HIH69837.1"/>
    <property type="molecule type" value="Genomic_DNA"/>
</dbReference>
<dbReference type="Pfam" id="PF01502">
    <property type="entry name" value="PRA-CH"/>
    <property type="match status" value="1"/>
</dbReference>
<feature type="binding site" evidence="7">
    <location>
        <position position="79"/>
    </location>
    <ligand>
        <name>Zn(2+)</name>
        <dbReference type="ChEBI" id="CHEBI:29105"/>
        <note>ligand shared between dimeric partners</note>
    </ligand>
</feature>
<protein>
    <recommendedName>
        <fullName evidence="7">Phosphoribosyl-AMP cyclohydrolase</fullName>
        <shortName evidence="7">PRA-CH</shortName>
        <ecNumber evidence="7">3.5.4.19</ecNumber>
    </recommendedName>
</protein>
<comment type="cofactor">
    <cofactor evidence="7">
        <name>Mg(2+)</name>
        <dbReference type="ChEBI" id="CHEBI:18420"/>
    </cofactor>
    <text evidence="7">Binds 1 Mg(2+) ion per subunit.</text>
</comment>
<dbReference type="AlphaFoldDB" id="A0A832RXM6"/>
<comment type="similarity">
    <text evidence="7">Belongs to the PRA-CH family.</text>
</comment>
<keyword evidence="6 7" id="KW-0368">Histidine biosynthesis</keyword>
<dbReference type="InterPro" id="IPR002496">
    <property type="entry name" value="PRib_AMP_CycHydrolase_dom"/>
</dbReference>
<gene>
    <name evidence="7 9" type="primary">hisI</name>
    <name evidence="9" type="ORF">HA299_04360</name>
</gene>
<comment type="subcellular location">
    <subcellularLocation>
        <location evidence="7">Cytoplasm</location>
    </subcellularLocation>
</comment>
<dbReference type="GO" id="GO:0000105">
    <property type="term" value="P:L-histidine biosynthetic process"/>
    <property type="evidence" value="ECO:0007669"/>
    <property type="project" value="UniProtKB-UniRule"/>
</dbReference>
<dbReference type="SUPFAM" id="SSF141734">
    <property type="entry name" value="HisI-like"/>
    <property type="match status" value="1"/>
</dbReference>
<evidence type="ECO:0000313" key="9">
    <source>
        <dbReference type="EMBL" id="HIH69837.1"/>
    </source>
</evidence>
<dbReference type="InterPro" id="IPR038019">
    <property type="entry name" value="PRib_AMP_CycHydrolase_sf"/>
</dbReference>
<organism evidence="9 10">
    <name type="scientific">Methermicoccus shengliensis</name>
    <dbReference type="NCBI Taxonomy" id="660064"/>
    <lineage>
        <taxon>Archaea</taxon>
        <taxon>Methanobacteriati</taxon>
        <taxon>Methanobacteriota</taxon>
        <taxon>Stenosarchaea group</taxon>
        <taxon>Methanomicrobia</taxon>
        <taxon>Methanosarcinales</taxon>
        <taxon>Methermicoccaceae</taxon>
        <taxon>Methermicoccus</taxon>
    </lineage>
</organism>
<dbReference type="PANTHER" id="PTHR42945:SF1">
    <property type="entry name" value="HISTIDINE BIOSYNTHESIS BIFUNCTIONAL PROTEIN HIS7"/>
    <property type="match status" value="1"/>
</dbReference>
<dbReference type="InterPro" id="IPR026660">
    <property type="entry name" value="PRA-CH"/>
</dbReference>
<comment type="subunit">
    <text evidence="7">Homodimer.</text>
</comment>
<dbReference type="Gene3D" id="4.10.80.70">
    <property type="match status" value="1"/>
</dbReference>
<accession>A0A832RXM6</accession>
<evidence type="ECO:0000256" key="5">
    <source>
        <dbReference type="ARBA" id="ARBA00022801"/>
    </source>
</evidence>
<comment type="catalytic activity">
    <reaction evidence="1 7">
        <text>1-(5-phospho-beta-D-ribosyl)-5'-AMP + H2O = 1-(5-phospho-beta-D-ribosyl)-5-[(5-phospho-beta-D-ribosylamino)methylideneamino]imidazole-4-carboxamide</text>
        <dbReference type="Rhea" id="RHEA:20049"/>
        <dbReference type="ChEBI" id="CHEBI:15377"/>
        <dbReference type="ChEBI" id="CHEBI:58435"/>
        <dbReference type="ChEBI" id="CHEBI:59457"/>
        <dbReference type="EC" id="3.5.4.19"/>
    </reaction>
</comment>
<proteinExistence type="inferred from homology"/>